<dbReference type="AlphaFoldDB" id="A0A9N9WX35"/>
<reference evidence="2" key="1">
    <citation type="submission" date="2022-01" db="EMBL/GenBank/DDBJ databases">
        <authorList>
            <person name="King R."/>
        </authorList>
    </citation>
    <scope>NUCLEOTIDE SEQUENCE</scope>
</reference>
<feature type="transmembrane region" description="Helical" evidence="1">
    <location>
        <begin position="53"/>
        <end position="75"/>
    </location>
</feature>
<sequence length="105" mass="12220">MFYVRVLCEVQETNVNATFIQNDFWNCSVSDKPYSSTTCGQYEYLKNIIQDSIFIIIIVTGVIFILCFICVANMIRTKYRRTHEEIFLHNVGPQNVEVATITRIN</sequence>
<protein>
    <submittedName>
        <fullName evidence="2">Uncharacterized protein</fullName>
    </submittedName>
</protein>
<gene>
    <name evidence="2" type="ORF">CHIRRI_LOCUS12415</name>
</gene>
<keyword evidence="1" id="KW-1133">Transmembrane helix</keyword>
<keyword evidence="1" id="KW-0812">Transmembrane</keyword>
<organism evidence="2 3">
    <name type="scientific">Chironomus riparius</name>
    <dbReference type="NCBI Taxonomy" id="315576"/>
    <lineage>
        <taxon>Eukaryota</taxon>
        <taxon>Metazoa</taxon>
        <taxon>Ecdysozoa</taxon>
        <taxon>Arthropoda</taxon>
        <taxon>Hexapoda</taxon>
        <taxon>Insecta</taxon>
        <taxon>Pterygota</taxon>
        <taxon>Neoptera</taxon>
        <taxon>Endopterygota</taxon>
        <taxon>Diptera</taxon>
        <taxon>Nematocera</taxon>
        <taxon>Chironomoidea</taxon>
        <taxon>Chironomidae</taxon>
        <taxon>Chironominae</taxon>
        <taxon>Chironomus</taxon>
    </lineage>
</organism>
<evidence type="ECO:0000313" key="3">
    <source>
        <dbReference type="Proteomes" id="UP001153620"/>
    </source>
</evidence>
<accession>A0A9N9WX35</accession>
<proteinExistence type="predicted"/>
<evidence type="ECO:0000313" key="2">
    <source>
        <dbReference type="EMBL" id="CAG9809594.1"/>
    </source>
</evidence>
<dbReference type="EMBL" id="OU895879">
    <property type="protein sequence ID" value="CAG9809594.1"/>
    <property type="molecule type" value="Genomic_DNA"/>
</dbReference>
<dbReference type="Proteomes" id="UP001153620">
    <property type="component" value="Chromosome 3"/>
</dbReference>
<name>A0A9N9WX35_9DIPT</name>
<reference evidence="2" key="2">
    <citation type="submission" date="2022-10" db="EMBL/GenBank/DDBJ databases">
        <authorList>
            <consortium name="ENA_rothamsted_submissions"/>
            <consortium name="culmorum"/>
            <person name="King R."/>
        </authorList>
    </citation>
    <scope>NUCLEOTIDE SEQUENCE</scope>
</reference>
<evidence type="ECO:0000256" key="1">
    <source>
        <dbReference type="SAM" id="Phobius"/>
    </source>
</evidence>
<keyword evidence="1" id="KW-0472">Membrane</keyword>
<keyword evidence="3" id="KW-1185">Reference proteome</keyword>